<dbReference type="AlphaFoldDB" id="A0A841LRJ1"/>
<dbReference type="SUPFAM" id="SSF53807">
    <property type="entry name" value="Helical backbone' metal receptor"/>
    <property type="match status" value="1"/>
</dbReference>
<keyword evidence="3" id="KW-0813">Transport</keyword>
<dbReference type="InterPro" id="IPR033870">
    <property type="entry name" value="FatB"/>
</dbReference>
<dbReference type="GO" id="GO:0030288">
    <property type="term" value="C:outer membrane-bounded periplasmic space"/>
    <property type="evidence" value="ECO:0007669"/>
    <property type="project" value="TreeGrafter"/>
</dbReference>
<dbReference type="InterPro" id="IPR051313">
    <property type="entry name" value="Bact_iron-sidero_bind"/>
</dbReference>
<dbReference type="PANTHER" id="PTHR30532">
    <property type="entry name" value="IRON III DICITRATE-BINDING PERIPLASMIC PROTEIN"/>
    <property type="match status" value="1"/>
</dbReference>
<keyword evidence="4" id="KW-0410">Iron transport</keyword>
<evidence type="ECO:0000256" key="4">
    <source>
        <dbReference type="ARBA" id="ARBA00022496"/>
    </source>
</evidence>
<keyword evidence="9" id="KW-1185">Reference proteome</keyword>
<dbReference type="PROSITE" id="PS50983">
    <property type="entry name" value="FE_B12_PBP"/>
    <property type="match status" value="1"/>
</dbReference>
<evidence type="ECO:0000256" key="2">
    <source>
        <dbReference type="ARBA" id="ARBA00008814"/>
    </source>
</evidence>
<evidence type="ECO:0000259" key="7">
    <source>
        <dbReference type="PROSITE" id="PS50983"/>
    </source>
</evidence>
<dbReference type="CDD" id="cd01140">
    <property type="entry name" value="FatB"/>
    <property type="match status" value="1"/>
</dbReference>
<feature type="chain" id="PRO_5032953988" evidence="6">
    <location>
        <begin position="25"/>
        <end position="308"/>
    </location>
</feature>
<keyword evidence="4" id="KW-0406">Ion transport</keyword>
<comment type="subcellular location">
    <subcellularLocation>
        <location evidence="1">Cell envelope</location>
    </subcellularLocation>
</comment>
<feature type="domain" description="Fe/B12 periplasmic-binding" evidence="7">
    <location>
        <begin position="46"/>
        <end position="308"/>
    </location>
</feature>
<dbReference type="GO" id="GO:1901678">
    <property type="term" value="P:iron coordination entity transport"/>
    <property type="evidence" value="ECO:0007669"/>
    <property type="project" value="UniProtKB-ARBA"/>
</dbReference>
<dbReference type="Proteomes" id="UP000555393">
    <property type="component" value="Unassembled WGS sequence"/>
</dbReference>
<dbReference type="PANTHER" id="PTHR30532:SF28">
    <property type="entry name" value="PETROBACTIN-BINDING PROTEIN YCLQ"/>
    <property type="match status" value="1"/>
</dbReference>
<accession>A0A841LRJ1</accession>
<evidence type="ECO:0000256" key="6">
    <source>
        <dbReference type="SAM" id="SignalP"/>
    </source>
</evidence>
<evidence type="ECO:0000256" key="1">
    <source>
        <dbReference type="ARBA" id="ARBA00004196"/>
    </source>
</evidence>
<evidence type="ECO:0000256" key="3">
    <source>
        <dbReference type="ARBA" id="ARBA00022448"/>
    </source>
</evidence>
<dbReference type="RefSeq" id="WP_184221443.1">
    <property type="nucleotide sequence ID" value="NZ_JACIIU010000004.1"/>
</dbReference>
<evidence type="ECO:0000256" key="5">
    <source>
        <dbReference type="ARBA" id="ARBA00022729"/>
    </source>
</evidence>
<dbReference type="Gene3D" id="3.40.50.1980">
    <property type="entry name" value="Nitrogenase molybdenum iron protein domain"/>
    <property type="match status" value="2"/>
</dbReference>
<dbReference type="InterPro" id="IPR002491">
    <property type="entry name" value="ABC_transptr_periplasmic_BD"/>
</dbReference>
<comment type="caution">
    <text evidence="8">The sequence shown here is derived from an EMBL/GenBank/DDBJ whole genome shotgun (WGS) entry which is preliminary data.</text>
</comment>
<name>A0A841LRJ1_9HYPH</name>
<sequence>MTISTRLTTLFGAAIVAMSLGASAQAEEITIKHVQGETAVPVKPAKTITFDLATLDNLDRLGVDIVGLPKANLPKYLSKYAGDAYAKVGTLFEPDYEAVNAAEPDLIIVSGRSAPKQPELAKIAPTIDLTVNATNFIADVKNNVETLGRIYGKEEVAKDEIAKLDASIAALKEKTAGKGKGLLVMTSGGKMSAYGPGSRFGMLHSEFGVEAADPELSVGSHGQPISAEYILEKNPDWLLVIDRDAAVGAKEGDAASKVLDNDLVNQTTAWKNNQVIYLDAMNWYLVGGGLSGLHETIDQLSEAFDKAK</sequence>
<evidence type="ECO:0000313" key="9">
    <source>
        <dbReference type="Proteomes" id="UP000555393"/>
    </source>
</evidence>
<organism evidence="8 9">
    <name type="scientific">Paenochrobactrum gallinarii</name>
    <dbReference type="NCBI Taxonomy" id="643673"/>
    <lineage>
        <taxon>Bacteria</taxon>
        <taxon>Pseudomonadati</taxon>
        <taxon>Pseudomonadota</taxon>
        <taxon>Alphaproteobacteria</taxon>
        <taxon>Hyphomicrobiales</taxon>
        <taxon>Brucellaceae</taxon>
        <taxon>Paenochrobactrum</taxon>
    </lineage>
</organism>
<proteinExistence type="inferred from homology"/>
<protein>
    <submittedName>
        <fullName evidence="8">Iron complex transport system substrate-binding protein</fullName>
    </submittedName>
</protein>
<keyword evidence="4" id="KW-0408">Iron</keyword>
<feature type="signal peptide" evidence="6">
    <location>
        <begin position="1"/>
        <end position="24"/>
    </location>
</feature>
<dbReference type="EMBL" id="JACIIU010000004">
    <property type="protein sequence ID" value="MBB6260745.1"/>
    <property type="molecule type" value="Genomic_DNA"/>
</dbReference>
<dbReference type="Pfam" id="PF01497">
    <property type="entry name" value="Peripla_BP_2"/>
    <property type="match status" value="1"/>
</dbReference>
<evidence type="ECO:0000313" key="8">
    <source>
        <dbReference type="EMBL" id="MBB6260745.1"/>
    </source>
</evidence>
<keyword evidence="5 6" id="KW-0732">Signal</keyword>
<comment type="similarity">
    <text evidence="2">Belongs to the bacterial solute-binding protein 8 family.</text>
</comment>
<gene>
    <name evidence="8" type="ORF">FHS77_001286</name>
</gene>
<reference evidence="8 9" key="1">
    <citation type="submission" date="2020-08" db="EMBL/GenBank/DDBJ databases">
        <title>Genomic Encyclopedia of Type Strains, Phase IV (KMG-IV): sequencing the most valuable type-strain genomes for metagenomic binning, comparative biology and taxonomic classification.</title>
        <authorList>
            <person name="Goeker M."/>
        </authorList>
    </citation>
    <scope>NUCLEOTIDE SEQUENCE [LARGE SCALE GENOMIC DNA]</scope>
    <source>
        <strain evidence="8 9">DSM 22336</strain>
    </source>
</reference>